<evidence type="ECO:0000313" key="8">
    <source>
        <dbReference type="Proteomes" id="UP000013750"/>
    </source>
</evidence>
<evidence type="ECO:0000313" key="9">
    <source>
        <dbReference type="Proteomes" id="UP000014160"/>
    </source>
</evidence>
<name>R2XVN6_9ENTE</name>
<organism evidence="6 8">
    <name type="scientific">Enterococcus gilvus ATCC BAA-350</name>
    <dbReference type="NCBI Taxonomy" id="1158614"/>
    <lineage>
        <taxon>Bacteria</taxon>
        <taxon>Bacillati</taxon>
        <taxon>Bacillota</taxon>
        <taxon>Bacilli</taxon>
        <taxon>Lactobacillales</taxon>
        <taxon>Enterococcaceae</taxon>
        <taxon>Enterococcus</taxon>
    </lineage>
</organism>
<proteinExistence type="inferred from homology"/>
<dbReference type="PANTHER" id="PTHR30126">
    <property type="entry name" value="HTH-TYPE TRANSCRIPTIONAL REGULATOR"/>
    <property type="match status" value="1"/>
</dbReference>
<dbReference type="GO" id="GO:0003700">
    <property type="term" value="F:DNA-binding transcription factor activity"/>
    <property type="evidence" value="ECO:0007669"/>
    <property type="project" value="InterPro"/>
</dbReference>
<dbReference type="PATRIC" id="fig|1158614.3.peg.165"/>
<evidence type="ECO:0000259" key="5">
    <source>
        <dbReference type="PROSITE" id="PS50931"/>
    </source>
</evidence>
<dbReference type="HOGENOM" id="CLU_039613_6_2_9"/>
<dbReference type="EMBL" id="ASWH01000002">
    <property type="protein sequence ID" value="EOW79134.1"/>
    <property type="molecule type" value="Genomic_DNA"/>
</dbReference>
<sequence length="303" mass="34774">MSIEKLEYFYVIAKYNSLSKASQELFVGISSLSSALKSLENELGYELFTRYGKKLMLSEEGKEILPFVKRIIEEARKIHFPLYQRVERPTFKVGVSESVFLFEAGEYPCTNEAYTITYTHAAPLALLNQLKQKEVDLVITNSLVDDPQLERTPLPLIRSKIVLAANSSMIPALSQATPESLAKLPFIVLSDHLGHQQLTQRMTDYFQIAPEYLYCQDSLGIHKWLHLQKGVCVIHAIEKEWLANEWVHFFSLPPALSLEYYLYKNKSNSELFGIEEVEAHVKQLFKEIARKENDCPENVSSYN</sequence>
<dbReference type="Gene3D" id="1.10.10.10">
    <property type="entry name" value="Winged helix-like DNA-binding domain superfamily/Winged helix DNA-binding domain"/>
    <property type="match status" value="1"/>
</dbReference>
<dbReference type="InterPro" id="IPR005119">
    <property type="entry name" value="LysR_subst-bd"/>
</dbReference>
<dbReference type="SUPFAM" id="SSF53850">
    <property type="entry name" value="Periplasmic binding protein-like II"/>
    <property type="match status" value="1"/>
</dbReference>
<dbReference type="Proteomes" id="UP000013750">
    <property type="component" value="Unassembled WGS sequence"/>
</dbReference>
<reference evidence="7 9" key="2">
    <citation type="submission" date="2013-03" db="EMBL/GenBank/DDBJ databases">
        <title>The Genome Sequence of Enterococcus gilvus ATCC BAA-350 (PacBio/Illumina hybrid assembly).</title>
        <authorList>
            <consortium name="The Broad Institute Genomics Platform"/>
            <consortium name="The Broad Institute Genome Sequencing Center for Infectious Disease"/>
            <person name="Earl A."/>
            <person name="Russ C."/>
            <person name="Gilmore M."/>
            <person name="Surin D."/>
            <person name="Walker B."/>
            <person name="Young S."/>
            <person name="Zeng Q."/>
            <person name="Gargeya S."/>
            <person name="Fitzgerald M."/>
            <person name="Haas B."/>
            <person name="Abouelleil A."/>
            <person name="Allen A.W."/>
            <person name="Alvarado L."/>
            <person name="Arachchi H.M."/>
            <person name="Berlin A.M."/>
            <person name="Chapman S.B."/>
            <person name="Gainer-Dewar J."/>
            <person name="Goldberg J."/>
            <person name="Griggs A."/>
            <person name="Gujja S."/>
            <person name="Hansen M."/>
            <person name="Howarth C."/>
            <person name="Imamovic A."/>
            <person name="Ireland A."/>
            <person name="Larimer J."/>
            <person name="McCowan C."/>
            <person name="Murphy C."/>
            <person name="Pearson M."/>
            <person name="Poon T.W."/>
            <person name="Priest M."/>
            <person name="Roberts A."/>
            <person name="Saif S."/>
            <person name="Shea T."/>
            <person name="Sisk P."/>
            <person name="Sykes S."/>
            <person name="Wortman J."/>
            <person name="Nusbaum C."/>
            <person name="Birren B."/>
        </authorList>
    </citation>
    <scope>NUCLEOTIDE SEQUENCE [LARGE SCALE GENOMIC DNA]</scope>
    <source>
        <strain evidence="7 9">ATCC BAA-350</strain>
    </source>
</reference>
<dbReference type="InterPro" id="IPR036390">
    <property type="entry name" value="WH_DNA-bd_sf"/>
</dbReference>
<accession>R2XVN6</accession>
<dbReference type="InterPro" id="IPR000847">
    <property type="entry name" value="LysR_HTH_N"/>
</dbReference>
<dbReference type="Gene3D" id="3.40.190.290">
    <property type="match status" value="1"/>
</dbReference>
<evidence type="ECO:0000256" key="2">
    <source>
        <dbReference type="ARBA" id="ARBA00023015"/>
    </source>
</evidence>
<dbReference type="SUPFAM" id="SSF46785">
    <property type="entry name" value="Winged helix' DNA-binding domain"/>
    <property type="match status" value="1"/>
</dbReference>
<evidence type="ECO:0000256" key="4">
    <source>
        <dbReference type="ARBA" id="ARBA00023163"/>
    </source>
</evidence>
<dbReference type="GO" id="GO:0003677">
    <property type="term" value="F:DNA binding"/>
    <property type="evidence" value="ECO:0007669"/>
    <property type="project" value="UniProtKB-KW"/>
</dbReference>
<dbReference type="PROSITE" id="PS50931">
    <property type="entry name" value="HTH_LYSR"/>
    <property type="match status" value="1"/>
</dbReference>
<dbReference type="AlphaFoldDB" id="R2XVN6"/>
<protein>
    <recommendedName>
        <fullName evidence="5">HTH lysR-type domain-containing protein</fullName>
    </recommendedName>
</protein>
<dbReference type="Pfam" id="PF00126">
    <property type="entry name" value="HTH_1"/>
    <property type="match status" value="1"/>
</dbReference>
<evidence type="ECO:0000256" key="1">
    <source>
        <dbReference type="ARBA" id="ARBA00009437"/>
    </source>
</evidence>
<reference evidence="6 8" key="1">
    <citation type="submission" date="2013-02" db="EMBL/GenBank/DDBJ databases">
        <title>The Genome Sequence of Enterococcus gilvus ATCC BAA-350.</title>
        <authorList>
            <consortium name="The Broad Institute Genome Sequencing Platform"/>
            <consortium name="The Broad Institute Genome Sequencing Center for Infectious Disease"/>
            <person name="Earl A.M."/>
            <person name="Gilmore M.S."/>
            <person name="Lebreton F."/>
            <person name="Walker B."/>
            <person name="Young S.K."/>
            <person name="Zeng Q."/>
            <person name="Gargeya S."/>
            <person name="Fitzgerald M."/>
            <person name="Haas B."/>
            <person name="Abouelleil A."/>
            <person name="Alvarado L."/>
            <person name="Arachchi H.M."/>
            <person name="Berlin A.M."/>
            <person name="Chapman S.B."/>
            <person name="Dewar J."/>
            <person name="Goldberg J."/>
            <person name="Griggs A."/>
            <person name="Gujja S."/>
            <person name="Hansen M."/>
            <person name="Howarth C."/>
            <person name="Imamovic A."/>
            <person name="Larimer J."/>
            <person name="McCowan C."/>
            <person name="Murphy C."/>
            <person name="Neiman D."/>
            <person name="Pearson M."/>
            <person name="Priest M."/>
            <person name="Roberts A."/>
            <person name="Saif S."/>
            <person name="Shea T."/>
            <person name="Sisk P."/>
            <person name="Sykes S."/>
            <person name="Wortman J."/>
            <person name="Nusbaum C."/>
            <person name="Birren B."/>
        </authorList>
    </citation>
    <scope>NUCLEOTIDE SEQUENCE [LARGE SCALE GENOMIC DNA]</scope>
    <source>
        <strain evidence="6 8">ATCC BAA-350</strain>
    </source>
</reference>
<dbReference type="EMBL" id="AJDQ01000002">
    <property type="protein sequence ID" value="EOI58989.1"/>
    <property type="molecule type" value="Genomic_DNA"/>
</dbReference>
<keyword evidence="2" id="KW-0805">Transcription regulation</keyword>
<dbReference type="PANTHER" id="PTHR30126:SF96">
    <property type="entry name" value="TRANSCRIPTIONAL REGULATORY PROTEIN, LYSR FAMILY"/>
    <property type="match status" value="1"/>
</dbReference>
<gene>
    <name evidence="7" type="ORF">I592_03272</name>
    <name evidence="6" type="ORF">UKC_00175</name>
</gene>
<dbReference type="Pfam" id="PF03466">
    <property type="entry name" value="LysR_substrate"/>
    <property type="match status" value="1"/>
</dbReference>
<dbReference type="InterPro" id="IPR036388">
    <property type="entry name" value="WH-like_DNA-bd_sf"/>
</dbReference>
<dbReference type="RefSeq" id="WP_010778626.1">
    <property type="nucleotide sequence ID" value="NZ_ASWH01000002.1"/>
</dbReference>
<dbReference type="eggNOG" id="COG0583">
    <property type="taxonomic scope" value="Bacteria"/>
</dbReference>
<keyword evidence="3" id="KW-0238">DNA-binding</keyword>
<feature type="domain" description="HTH lysR-type" evidence="5">
    <location>
        <begin position="1"/>
        <end position="58"/>
    </location>
</feature>
<keyword evidence="4" id="KW-0804">Transcription</keyword>
<evidence type="ECO:0000256" key="3">
    <source>
        <dbReference type="ARBA" id="ARBA00023125"/>
    </source>
</evidence>
<keyword evidence="9" id="KW-1185">Reference proteome</keyword>
<dbReference type="OrthoDB" id="63123at2"/>
<comment type="caution">
    <text evidence="6">The sequence shown here is derived from an EMBL/GenBank/DDBJ whole genome shotgun (WGS) entry which is preliminary data.</text>
</comment>
<comment type="similarity">
    <text evidence="1">Belongs to the LysR transcriptional regulatory family.</text>
</comment>
<evidence type="ECO:0000313" key="7">
    <source>
        <dbReference type="EMBL" id="EOW79134.1"/>
    </source>
</evidence>
<dbReference type="Proteomes" id="UP000014160">
    <property type="component" value="Unassembled WGS sequence"/>
</dbReference>
<evidence type="ECO:0000313" key="6">
    <source>
        <dbReference type="EMBL" id="EOI58989.1"/>
    </source>
</evidence>